<dbReference type="Gene3D" id="3.30.450.20">
    <property type="entry name" value="PAS domain"/>
    <property type="match status" value="1"/>
</dbReference>
<dbReference type="SUPFAM" id="SSF158472">
    <property type="entry name" value="HAMP domain-like"/>
    <property type="match status" value="1"/>
</dbReference>
<evidence type="ECO:0000256" key="1">
    <source>
        <dbReference type="ARBA" id="ARBA00000085"/>
    </source>
</evidence>
<dbReference type="InterPro" id="IPR003594">
    <property type="entry name" value="HATPase_dom"/>
</dbReference>
<dbReference type="InterPro" id="IPR036890">
    <property type="entry name" value="HATPase_C_sf"/>
</dbReference>
<comment type="subcellular location">
    <subcellularLocation>
        <location evidence="2">Cell membrane</location>
        <topology evidence="2">Multi-pass membrane protein</topology>
    </subcellularLocation>
</comment>
<comment type="catalytic activity">
    <reaction evidence="1">
        <text>ATP + protein L-histidine = ADP + protein N-phospho-L-histidine.</text>
        <dbReference type="EC" id="2.7.13.3"/>
    </reaction>
</comment>
<dbReference type="PANTHER" id="PTHR34220:SF7">
    <property type="entry name" value="SENSOR HISTIDINE KINASE YPDA"/>
    <property type="match status" value="1"/>
</dbReference>
<dbReference type="PROSITE" id="PS50109">
    <property type="entry name" value="HIS_KIN"/>
    <property type="match status" value="1"/>
</dbReference>
<dbReference type="EMBL" id="LAYJ01000118">
    <property type="protein sequence ID" value="KKI49807.1"/>
    <property type="molecule type" value="Genomic_DNA"/>
</dbReference>
<keyword evidence="10" id="KW-0902">Two-component regulatory system</keyword>
<reference evidence="16 17" key="1">
    <citation type="submission" date="2015-04" db="EMBL/GenBank/DDBJ databases">
        <title>Draft genome sequence of bacteremic isolate Catabacter hongkongensis type strain HKU16T.</title>
        <authorList>
            <person name="Lau S.K."/>
            <person name="Teng J.L."/>
            <person name="Huang Y."/>
            <person name="Curreem S.O."/>
            <person name="Tsui S.K."/>
            <person name="Woo P.C."/>
        </authorList>
    </citation>
    <scope>NUCLEOTIDE SEQUENCE [LARGE SCALE GENOMIC DNA]</scope>
    <source>
        <strain evidence="16 17">HKU16</strain>
    </source>
</reference>
<dbReference type="Pfam" id="PF02518">
    <property type="entry name" value="HATPase_c"/>
    <property type="match status" value="1"/>
</dbReference>
<keyword evidence="7 13" id="KW-0812">Transmembrane</keyword>
<dbReference type="InterPro" id="IPR033479">
    <property type="entry name" value="dCache_1"/>
</dbReference>
<evidence type="ECO:0000259" key="14">
    <source>
        <dbReference type="PROSITE" id="PS50109"/>
    </source>
</evidence>
<evidence type="ECO:0000256" key="3">
    <source>
        <dbReference type="ARBA" id="ARBA00012438"/>
    </source>
</evidence>
<dbReference type="SMART" id="SM00304">
    <property type="entry name" value="HAMP"/>
    <property type="match status" value="1"/>
</dbReference>
<keyword evidence="12" id="KW-0175">Coiled coil</keyword>
<evidence type="ECO:0000259" key="15">
    <source>
        <dbReference type="PROSITE" id="PS50885"/>
    </source>
</evidence>
<sequence>MKRAPMPKKISTLIIMYFSLFMVAILIAMSAISYYYSYQNMRERTIADTTVVLSQVGKNIGRYITNAKDITGIINANTDIIDTLQEDKFYNDTQKLLARRSYERFLKDIPKIGDGIVSVFIFGKDNIPIYVQDGLAMKTDYDITQDEWFKKVQDDTSGECEITGTSVRVMTKTNNPWVISLSRRIVDENNEVVGTLLLELNYAVIDSILSDINLGSKGYVFIVDSNGNMVYHPQLQLIYSGLKSENVDAVLKHSSSTIDLPEENKMYTISNVPGTDFSIVGVTFQDELVATANEMNLIYVILALLMVLLAFIGSVQLAKVITKPLDKLGLAVNEVEQGNLDANFNIHGTIEVEKLGTSLSSMTNTVKQLLEQIMEDQEKIRSSELKALQSQINPHFLYNTLDSIIWIAEDAGNEKVKEITMALANYFRIVLSSGEEIITVEEEIEHVRSYLVIQKMRYENLDFEITMQKDVLKLYMPKLLLQPIVENAIYHGIKNNPGGGKISVNGMIRDGELVFEITDNGRGMRPFELKNSFKSSEKRRVRHGGVGLNNIRERISLYYGDHYGVQIQSEFKRGTRVTVTLPIKEQR</sequence>
<dbReference type="CDD" id="cd18773">
    <property type="entry name" value="PDC1_HK_sensor"/>
    <property type="match status" value="1"/>
</dbReference>
<evidence type="ECO:0000313" key="16">
    <source>
        <dbReference type="EMBL" id="KKI49807.1"/>
    </source>
</evidence>
<dbReference type="InterPro" id="IPR010559">
    <property type="entry name" value="Sig_transdc_His_kin_internal"/>
</dbReference>
<dbReference type="EC" id="2.7.13.3" evidence="3"/>
<organism evidence="16 17">
    <name type="scientific">Christensenella hongkongensis</name>
    <dbReference type="NCBI Taxonomy" id="270498"/>
    <lineage>
        <taxon>Bacteria</taxon>
        <taxon>Bacillati</taxon>
        <taxon>Bacillota</taxon>
        <taxon>Clostridia</taxon>
        <taxon>Christensenellales</taxon>
        <taxon>Christensenellaceae</taxon>
        <taxon>Christensenella</taxon>
    </lineage>
</organism>
<evidence type="ECO:0000256" key="8">
    <source>
        <dbReference type="ARBA" id="ARBA00022777"/>
    </source>
</evidence>
<evidence type="ECO:0000256" key="2">
    <source>
        <dbReference type="ARBA" id="ARBA00004651"/>
    </source>
</evidence>
<dbReference type="Pfam" id="PF00672">
    <property type="entry name" value="HAMP"/>
    <property type="match status" value="1"/>
</dbReference>
<evidence type="ECO:0000256" key="13">
    <source>
        <dbReference type="SAM" id="Phobius"/>
    </source>
</evidence>
<dbReference type="PROSITE" id="PS50885">
    <property type="entry name" value="HAMP"/>
    <property type="match status" value="1"/>
</dbReference>
<evidence type="ECO:0000256" key="4">
    <source>
        <dbReference type="ARBA" id="ARBA00022475"/>
    </source>
</evidence>
<dbReference type="Gene3D" id="6.10.340.10">
    <property type="match status" value="1"/>
</dbReference>
<accession>A0A0M2NHA6</accession>
<evidence type="ECO:0000256" key="12">
    <source>
        <dbReference type="SAM" id="Coils"/>
    </source>
</evidence>
<protein>
    <recommendedName>
        <fullName evidence="3">histidine kinase</fullName>
        <ecNumber evidence="3">2.7.13.3</ecNumber>
    </recommendedName>
</protein>
<dbReference type="OrthoDB" id="138378at2"/>
<keyword evidence="4" id="KW-1003">Cell membrane</keyword>
<dbReference type="SMART" id="SM00387">
    <property type="entry name" value="HATPase_c"/>
    <property type="match status" value="1"/>
</dbReference>
<keyword evidence="8 16" id="KW-0418">Kinase</keyword>
<proteinExistence type="predicted"/>
<dbReference type="Proteomes" id="UP000034076">
    <property type="component" value="Unassembled WGS sequence"/>
</dbReference>
<dbReference type="Pfam" id="PF06580">
    <property type="entry name" value="His_kinase"/>
    <property type="match status" value="1"/>
</dbReference>
<evidence type="ECO:0000313" key="17">
    <source>
        <dbReference type="Proteomes" id="UP000034076"/>
    </source>
</evidence>
<dbReference type="InterPro" id="IPR005467">
    <property type="entry name" value="His_kinase_dom"/>
</dbReference>
<evidence type="ECO:0000256" key="9">
    <source>
        <dbReference type="ARBA" id="ARBA00022989"/>
    </source>
</evidence>
<dbReference type="STRING" id="270498.CHK_2717"/>
<evidence type="ECO:0000256" key="11">
    <source>
        <dbReference type="ARBA" id="ARBA00023136"/>
    </source>
</evidence>
<evidence type="ECO:0000256" key="5">
    <source>
        <dbReference type="ARBA" id="ARBA00022553"/>
    </source>
</evidence>
<dbReference type="InterPro" id="IPR003660">
    <property type="entry name" value="HAMP_dom"/>
</dbReference>
<feature type="domain" description="Histidine kinase" evidence="14">
    <location>
        <begin position="392"/>
        <end position="585"/>
    </location>
</feature>
<dbReference type="RefSeq" id="WP_046444521.1">
    <property type="nucleotide sequence ID" value="NZ_JAXDTA010000028.1"/>
</dbReference>
<comment type="caution">
    <text evidence="16">The sequence shown here is derived from an EMBL/GenBank/DDBJ whole genome shotgun (WGS) entry which is preliminary data.</text>
</comment>
<gene>
    <name evidence="16" type="ORF">CHK_2717</name>
</gene>
<keyword evidence="6 16" id="KW-0808">Transferase</keyword>
<keyword evidence="9 13" id="KW-1133">Transmembrane helix</keyword>
<evidence type="ECO:0000256" key="10">
    <source>
        <dbReference type="ARBA" id="ARBA00023012"/>
    </source>
</evidence>
<dbReference type="GO" id="GO:0005886">
    <property type="term" value="C:plasma membrane"/>
    <property type="evidence" value="ECO:0007669"/>
    <property type="project" value="UniProtKB-SubCell"/>
</dbReference>
<dbReference type="CDD" id="cd12912">
    <property type="entry name" value="PDC2_MCP_like"/>
    <property type="match status" value="1"/>
</dbReference>
<keyword evidence="17" id="KW-1185">Reference proteome</keyword>
<feature type="transmembrane region" description="Helical" evidence="13">
    <location>
        <begin position="297"/>
        <end position="318"/>
    </location>
</feature>
<feature type="domain" description="HAMP" evidence="15">
    <location>
        <begin position="319"/>
        <end position="371"/>
    </location>
</feature>
<dbReference type="GO" id="GO:0000155">
    <property type="term" value="F:phosphorelay sensor kinase activity"/>
    <property type="evidence" value="ECO:0007669"/>
    <property type="project" value="InterPro"/>
</dbReference>
<dbReference type="SUPFAM" id="SSF55874">
    <property type="entry name" value="ATPase domain of HSP90 chaperone/DNA topoisomerase II/histidine kinase"/>
    <property type="match status" value="1"/>
</dbReference>
<dbReference type="AlphaFoldDB" id="A0A0M2NHA6"/>
<dbReference type="Pfam" id="PF02743">
    <property type="entry name" value="dCache_1"/>
    <property type="match status" value="1"/>
</dbReference>
<keyword evidence="11 13" id="KW-0472">Membrane</keyword>
<dbReference type="CDD" id="cd06225">
    <property type="entry name" value="HAMP"/>
    <property type="match status" value="1"/>
</dbReference>
<feature type="transmembrane region" description="Helical" evidence="13">
    <location>
        <begin position="12"/>
        <end position="36"/>
    </location>
</feature>
<evidence type="ECO:0000256" key="6">
    <source>
        <dbReference type="ARBA" id="ARBA00022679"/>
    </source>
</evidence>
<dbReference type="PANTHER" id="PTHR34220">
    <property type="entry name" value="SENSOR HISTIDINE KINASE YPDA"/>
    <property type="match status" value="1"/>
</dbReference>
<evidence type="ECO:0000256" key="7">
    <source>
        <dbReference type="ARBA" id="ARBA00022692"/>
    </source>
</evidence>
<dbReference type="Gene3D" id="3.30.565.10">
    <property type="entry name" value="Histidine kinase-like ATPase, C-terminal domain"/>
    <property type="match status" value="1"/>
</dbReference>
<dbReference type="InterPro" id="IPR050640">
    <property type="entry name" value="Bact_2-comp_sensor_kinase"/>
</dbReference>
<name>A0A0M2NHA6_9FIRM</name>
<keyword evidence="5" id="KW-0597">Phosphoprotein</keyword>
<feature type="coiled-coil region" evidence="12">
    <location>
        <begin position="359"/>
        <end position="386"/>
    </location>
</feature>